<dbReference type="CDD" id="cd02440">
    <property type="entry name" value="AdoMet_MTases"/>
    <property type="match status" value="1"/>
</dbReference>
<dbReference type="PROSITE" id="PS01183">
    <property type="entry name" value="UBIE_1"/>
    <property type="match status" value="1"/>
</dbReference>
<dbReference type="Pfam" id="PF01209">
    <property type="entry name" value="Ubie_methyltran"/>
    <property type="match status" value="1"/>
</dbReference>
<sequence length="267" mass="30314">MHDCDCLLRGGEILLMSRIEEKQQKIIYMFDAIAKTYDTTNRIVSFKQDQRWRLDGIRRALKYIHAFKGDLQDLRVADVACGTADMLLHILKEVARLQGSVASIRGIDPSREMLAIAKSKIEGLGKQRAGIYLDCLEAKDLSTLEDQSVDFLSIAYGLRNILERKLALQEFSRVLKKKGVLLVLEFMRQDRSGILGSLARFYTAKILPLLGMLISRNYRAYAYLPSSIDNFISPSELEEELSLVDLEVVEKTHYVYNSVSGILAVKF</sequence>
<dbReference type="PANTHER" id="PTHR43591:SF24">
    <property type="entry name" value="2-METHOXY-6-POLYPRENYL-1,4-BENZOQUINOL METHYLASE, MITOCHONDRIAL"/>
    <property type="match status" value="1"/>
</dbReference>
<dbReference type="OrthoDB" id="9808140at2"/>
<accession>A0A553V339</accession>
<organism evidence="5 6">
    <name type="scientific">Helicobacter mehlei</name>
    <dbReference type="NCBI Taxonomy" id="2316080"/>
    <lineage>
        <taxon>Bacteria</taxon>
        <taxon>Pseudomonadati</taxon>
        <taxon>Campylobacterota</taxon>
        <taxon>Epsilonproteobacteria</taxon>
        <taxon>Campylobacterales</taxon>
        <taxon>Helicobacteraceae</taxon>
        <taxon>Helicobacter</taxon>
    </lineage>
</organism>
<dbReference type="InterPro" id="IPR029063">
    <property type="entry name" value="SAM-dependent_MTases_sf"/>
</dbReference>
<dbReference type="GO" id="GO:0032259">
    <property type="term" value="P:methylation"/>
    <property type="evidence" value="ECO:0007669"/>
    <property type="project" value="UniProtKB-KW"/>
</dbReference>
<proteinExistence type="predicted"/>
<dbReference type="SUPFAM" id="SSF53335">
    <property type="entry name" value="S-adenosyl-L-methionine-dependent methyltransferases"/>
    <property type="match status" value="1"/>
</dbReference>
<dbReference type="InterPro" id="IPR023576">
    <property type="entry name" value="UbiE/COQ5_MeTrFase_CS"/>
</dbReference>
<keyword evidence="3 5" id="KW-0808">Transferase</keyword>
<dbReference type="NCBIfam" id="TIGR01934">
    <property type="entry name" value="MenG_MenH_UbiE"/>
    <property type="match status" value="1"/>
</dbReference>
<keyword evidence="2 5" id="KW-0489">Methyltransferase</keyword>
<dbReference type="GO" id="GO:0009234">
    <property type="term" value="P:menaquinone biosynthetic process"/>
    <property type="evidence" value="ECO:0007669"/>
    <property type="project" value="UniProtKB-KW"/>
</dbReference>
<keyword evidence="1" id="KW-0474">Menaquinone biosynthesis</keyword>
<gene>
    <name evidence="5" type="ORF">FNE76_00070</name>
</gene>
<evidence type="ECO:0000313" key="6">
    <source>
        <dbReference type="Proteomes" id="UP000319322"/>
    </source>
</evidence>
<reference evidence="5" key="1">
    <citation type="submission" date="2019-07" db="EMBL/GenBank/DDBJ databases">
        <title>Helicobacter labacensis sp. nov., Helicobacter mehlei sp. nov. and Helicobacter vulpis sp. nov., isolated from gastric mucosa of red fox (Vulpis vulpis).</title>
        <authorList>
            <person name="Kusar D."/>
            <person name="Gruntar I."/>
            <person name="Pate M."/>
            <person name="Zajc U."/>
            <person name="Ocepek M."/>
        </authorList>
    </citation>
    <scope>NUCLEOTIDE SEQUENCE [LARGE SCALE GENOMIC DNA]</scope>
    <source>
        <strain evidence="5">L8b</strain>
    </source>
</reference>
<dbReference type="EC" id="2.1.1.-" evidence="5"/>
<dbReference type="Gene3D" id="3.40.50.150">
    <property type="entry name" value="Vaccinia Virus protein VP39"/>
    <property type="match status" value="1"/>
</dbReference>
<protein>
    <submittedName>
        <fullName evidence="5">Ubiquinone/menaquinone biosynthesis methyltransferase</fullName>
        <ecNumber evidence="5">2.1.1.-</ecNumber>
    </submittedName>
</protein>
<reference evidence="5" key="2">
    <citation type="submission" date="2019-07" db="EMBL/GenBank/DDBJ databases">
        <authorList>
            <person name="Papic B."/>
        </authorList>
    </citation>
    <scope>NUCLEOTIDE SEQUENCE [LARGE SCALE GENOMIC DNA]</scope>
    <source>
        <strain evidence="5">L8b</strain>
    </source>
</reference>
<comment type="caution">
    <text evidence="5">The sequence shown here is derived from an EMBL/GenBank/DDBJ whole genome shotgun (WGS) entry which is preliminary data.</text>
</comment>
<evidence type="ECO:0000256" key="4">
    <source>
        <dbReference type="ARBA" id="ARBA00022691"/>
    </source>
</evidence>
<evidence type="ECO:0000313" key="5">
    <source>
        <dbReference type="EMBL" id="TSA86908.1"/>
    </source>
</evidence>
<dbReference type="EMBL" id="VKGC01000001">
    <property type="protein sequence ID" value="TSA86908.1"/>
    <property type="molecule type" value="Genomic_DNA"/>
</dbReference>
<dbReference type="PROSITE" id="PS51608">
    <property type="entry name" value="SAM_MT_UBIE"/>
    <property type="match status" value="1"/>
</dbReference>
<evidence type="ECO:0000256" key="1">
    <source>
        <dbReference type="ARBA" id="ARBA00022428"/>
    </source>
</evidence>
<dbReference type="AlphaFoldDB" id="A0A553V339"/>
<keyword evidence="4" id="KW-0949">S-adenosyl-L-methionine</keyword>
<keyword evidence="6" id="KW-1185">Reference proteome</keyword>
<dbReference type="PANTHER" id="PTHR43591">
    <property type="entry name" value="METHYLTRANSFERASE"/>
    <property type="match status" value="1"/>
</dbReference>
<dbReference type="InterPro" id="IPR004033">
    <property type="entry name" value="UbiE/COQ5_MeTrFase"/>
</dbReference>
<name>A0A553V339_9HELI</name>
<evidence type="ECO:0000256" key="2">
    <source>
        <dbReference type="ARBA" id="ARBA00022603"/>
    </source>
</evidence>
<keyword evidence="5" id="KW-0830">Ubiquinone</keyword>
<dbReference type="Proteomes" id="UP000319322">
    <property type="component" value="Unassembled WGS sequence"/>
</dbReference>
<evidence type="ECO:0000256" key="3">
    <source>
        <dbReference type="ARBA" id="ARBA00022679"/>
    </source>
</evidence>
<dbReference type="GO" id="GO:0008425">
    <property type="term" value="F:2-methoxy-6-polyprenyl-1,4-benzoquinol methyltransferase activity"/>
    <property type="evidence" value="ECO:0007669"/>
    <property type="project" value="TreeGrafter"/>
</dbReference>